<accession>A0A154W2X8</accession>
<dbReference type="AlphaFoldDB" id="A0A154W2X8"/>
<evidence type="ECO:0000313" key="3">
    <source>
        <dbReference type="Proteomes" id="UP000076400"/>
    </source>
</evidence>
<gene>
    <name evidence="2" type="ORF">AUP43_09445</name>
</gene>
<dbReference type="Gene3D" id="3.40.190.10">
    <property type="entry name" value="Periplasmic binding protein-like II"/>
    <property type="match status" value="2"/>
</dbReference>
<dbReference type="STRING" id="580166.AUP43_09445"/>
<dbReference type="PIRSF" id="PIRSF029172">
    <property type="entry name" value="UCP029172_ABC_sbc_YnjB"/>
    <property type="match status" value="1"/>
</dbReference>
<keyword evidence="1" id="KW-0732">Signal</keyword>
<name>A0A154W2X8_9PROT</name>
<dbReference type="InterPro" id="IPR027020">
    <property type="entry name" value="YnjB"/>
</dbReference>
<keyword evidence="3" id="KW-1185">Reference proteome</keyword>
<dbReference type="EMBL" id="LPXN01000110">
    <property type="protein sequence ID" value="KZD07925.1"/>
    <property type="molecule type" value="Genomic_DNA"/>
</dbReference>
<dbReference type="RefSeq" id="WP_067556428.1">
    <property type="nucleotide sequence ID" value="NZ_LPXN01000110.1"/>
</dbReference>
<sequence>MRRWLGSVMVLLALAAGPARAADWQQTLQAARGQTVYWNAWAGDERINAYIQWVAGRVSAEYGVSLRHVKLADTAEAVARVLAEKAAGRETDGSVDLIWLNGENFAALKEKNLLYGPFTGRLPNFALVDVTGKPTTLVDFTVPTDGLEAPWGMAQFVFMMDTARVSTPPRSIAGFLDWAKANPGRFAYPAPPDFIGTTFLKQALSELAADTAPLADPADAADFAAVTAPLWAYLDQLHPHLWRAGKGFPKTGPALRQLLDDGEVDMALSFHPGEASALIAEGRLPNSVRTFVLEGGTIGNTHFVAIPFNAKAKEGALVVANFLLSPEAQARKQDPAHWGDFTVLDLDALPAEAQKRFAAIERGVATLSDAALGVALPEPHPSWMTRIEEEWQKRYNR</sequence>
<dbReference type="Proteomes" id="UP000076400">
    <property type="component" value="Unassembled WGS sequence"/>
</dbReference>
<dbReference type="PANTHER" id="PTHR42779">
    <property type="entry name" value="PROTEIN YNJB"/>
    <property type="match status" value="1"/>
</dbReference>
<organism evidence="2 3">
    <name type="scientific">Oceanibaculum pacificum</name>
    <dbReference type="NCBI Taxonomy" id="580166"/>
    <lineage>
        <taxon>Bacteria</taxon>
        <taxon>Pseudomonadati</taxon>
        <taxon>Pseudomonadota</taxon>
        <taxon>Alphaproteobacteria</taxon>
        <taxon>Rhodospirillales</taxon>
        <taxon>Oceanibaculaceae</taxon>
        <taxon>Oceanibaculum</taxon>
    </lineage>
</organism>
<dbReference type="NCBIfam" id="NF008633">
    <property type="entry name" value="PRK11622.1"/>
    <property type="match status" value="1"/>
</dbReference>
<proteinExistence type="predicted"/>
<dbReference type="PANTHER" id="PTHR42779:SF1">
    <property type="entry name" value="PROTEIN YNJB"/>
    <property type="match status" value="1"/>
</dbReference>
<feature type="signal peptide" evidence="1">
    <location>
        <begin position="1"/>
        <end position="21"/>
    </location>
</feature>
<dbReference type="OrthoDB" id="3239593at2"/>
<feature type="chain" id="PRO_5007602166" description="ABC transporter substrate-binding protein" evidence="1">
    <location>
        <begin position="22"/>
        <end position="397"/>
    </location>
</feature>
<evidence type="ECO:0008006" key="4">
    <source>
        <dbReference type="Google" id="ProtNLM"/>
    </source>
</evidence>
<dbReference type="InterPro" id="IPR006059">
    <property type="entry name" value="SBP"/>
</dbReference>
<evidence type="ECO:0000313" key="2">
    <source>
        <dbReference type="EMBL" id="KZD07925.1"/>
    </source>
</evidence>
<protein>
    <recommendedName>
        <fullName evidence="4">ABC transporter substrate-binding protein</fullName>
    </recommendedName>
</protein>
<reference evidence="2 3" key="1">
    <citation type="submission" date="2015-12" db="EMBL/GenBank/DDBJ databases">
        <title>Genome sequence of Oceanibaculum pacificum MCCC 1A02656.</title>
        <authorList>
            <person name="Lu L."/>
            <person name="Lai Q."/>
            <person name="Shao Z."/>
            <person name="Qian P."/>
        </authorList>
    </citation>
    <scope>NUCLEOTIDE SEQUENCE [LARGE SCALE GENOMIC DNA]</scope>
    <source>
        <strain evidence="2 3">MCCC 1A02656</strain>
    </source>
</reference>
<dbReference type="SUPFAM" id="SSF53850">
    <property type="entry name" value="Periplasmic binding protein-like II"/>
    <property type="match status" value="1"/>
</dbReference>
<dbReference type="Pfam" id="PF13416">
    <property type="entry name" value="SBP_bac_8"/>
    <property type="match status" value="1"/>
</dbReference>
<comment type="caution">
    <text evidence="2">The sequence shown here is derived from an EMBL/GenBank/DDBJ whole genome shotgun (WGS) entry which is preliminary data.</text>
</comment>
<evidence type="ECO:0000256" key="1">
    <source>
        <dbReference type="SAM" id="SignalP"/>
    </source>
</evidence>